<dbReference type="GeneID" id="18501023"/>
<dbReference type="RefSeq" id="YP_009010181.1">
    <property type="nucleotide sequence ID" value="NC_023610.1"/>
</dbReference>
<sequence length="149" mass="17648">MSLPANITLSEQILRQNVSAVLQGWYWGHSGEQTAWYLYYNHFRQTWRTHILENKLAQRWELGRRALIAKNEEWNTFIPSLSDLEDGRLRVVMAELELRRFCTLSYPLEPRDAATKMYLAATDRRKDGNNIHEFSTEVELHLNRLIKSK</sequence>
<protein>
    <submittedName>
        <fullName evidence="1">Uncharacterized protein</fullName>
    </submittedName>
</protein>
<keyword evidence="2" id="KW-1185">Reference proteome</keyword>
<evidence type="ECO:0000313" key="1">
    <source>
        <dbReference type="EMBL" id="AGX01850.1"/>
    </source>
</evidence>
<evidence type="ECO:0000313" key="2">
    <source>
        <dbReference type="Proteomes" id="UP000204235"/>
    </source>
</evidence>
<name>W8CZY1_9CAUD</name>
<organism evidence="1 2">
    <name type="scientific">Erwinia phage PhiEaH1</name>
    <dbReference type="NCBI Taxonomy" id="1401669"/>
    <lineage>
        <taxon>Viruses</taxon>
        <taxon>Duplodnaviria</taxon>
        <taxon>Heunggongvirae</taxon>
        <taxon>Uroviricota</taxon>
        <taxon>Caudoviricetes</taxon>
        <taxon>Chimalliviridae</taxon>
        <taxon>Iapetusvirus</taxon>
        <taxon>Iapetusvirus EaH1</taxon>
    </lineage>
</organism>
<accession>W8CZY1</accession>
<dbReference type="Proteomes" id="UP000204235">
    <property type="component" value="Segment"/>
</dbReference>
<dbReference type="KEGG" id="vg:18501023"/>
<dbReference type="EMBL" id="KF623294">
    <property type="protein sequence ID" value="AGX01850.1"/>
    <property type="molecule type" value="Genomic_DNA"/>
</dbReference>
<proteinExistence type="predicted"/>
<reference evidence="1 2" key="1">
    <citation type="journal article" date="2014" name="FEMS Microbiol. Lett.">
        <title>The genome of the Erwinia amylovora phage PhiEaH1 reveals greater diversity and broadens the applicability of phages for the treatment of fire blight.</title>
        <authorList>
            <person name="Meczker K."/>
            <person name="Domotor D."/>
            <person name="Vass J."/>
            <person name="Rakhely G."/>
            <person name="Schneider G."/>
            <person name="Kovacs T."/>
        </authorList>
    </citation>
    <scope>NUCLEOTIDE SEQUENCE [LARGE SCALE GENOMIC DNA]</scope>
</reference>